<dbReference type="AlphaFoldDB" id="A0A9N7YWB6"/>
<dbReference type="EMBL" id="CADEAL010002413">
    <property type="protein sequence ID" value="CAB1440203.1"/>
    <property type="molecule type" value="Genomic_DNA"/>
</dbReference>
<keyword evidence="2" id="KW-1185">Reference proteome</keyword>
<reference evidence="1" key="1">
    <citation type="submission" date="2020-03" db="EMBL/GenBank/DDBJ databases">
        <authorList>
            <person name="Weist P."/>
        </authorList>
    </citation>
    <scope>NUCLEOTIDE SEQUENCE</scope>
</reference>
<protein>
    <submittedName>
        <fullName evidence="1">Uncharacterized protein</fullName>
    </submittedName>
</protein>
<organism evidence="1 2">
    <name type="scientific">Pleuronectes platessa</name>
    <name type="common">European plaice</name>
    <dbReference type="NCBI Taxonomy" id="8262"/>
    <lineage>
        <taxon>Eukaryota</taxon>
        <taxon>Metazoa</taxon>
        <taxon>Chordata</taxon>
        <taxon>Craniata</taxon>
        <taxon>Vertebrata</taxon>
        <taxon>Euteleostomi</taxon>
        <taxon>Actinopterygii</taxon>
        <taxon>Neopterygii</taxon>
        <taxon>Teleostei</taxon>
        <taxon>Neoteleostei</taxon>
        <taxon>Acanthomorphata</taxon>
        <taxon>Carangaria</taxon>
        <taxon>Pleuronectiformes</taxon>
        <taxon>Pleuronectoidei</taxon>
        <taxon>Pleuronectidae</taxon>
        <taxon>Pleuronectes</taxon>
    </lineage>
</organism>
<comment type="caution">
    <text evidence="1">The sequence shown here is derived from an EMBL/GenBank/DDBJ whole genome shotgun (WGS) entry which is preliminary data.</text>
</comment>
<proteinExistence type="predicted"/>
<name>A0A9N7YWB6_PLEPL</name>
<evidence type="ECO:0000313" key="2">
    <source>
        <dbReference type="Proteomes" id="UP001153269"/>
    </source>
</evidence>
<accession>A0A9N7YWB6</accession>
<dbReference type="Proteomes" id="UP001153269">
    <property type="component" value="Unassembled WGS sequence"/>
</dbReference>
<evidence type="ECO:0000313" key="1">
    <source>
        <dbReference type="EMBL" id="CAB1440203.1"/>
    </source>
</evidence>
<sequence>MAPPPLCPHKKHLRCRLRLLGGSRTSNGLIWGRGSSAVLTDAIRILRLSAVFTVLQFSFCVELRFNPCGLSESQQRSVRANGRPSCIVPHCLHLLVTWSSDETETW</sequence>
<gene>
    <name evidence="1" type="ORF">PLEPLA_LOCUS27969</name>
</gene>